<evidence type="ECO:0000256" key="1">
    <source>
        <dbReference type="SAM" id="MobiDB-lite"/>
    </source>
</evidence>
<comment type="caution">
    <text evidence="2">The sequence shown here is derived from an EMBL/GenBank/DDBJ whole genome shotgun (WGS) entry which is preliminary data.</text>
</comment>
<proteinExistence type="predicted"/>
<dbReference type="AlphaFoldDB" id="A0A9X0A4R0"/>
<name>A0A9X0A4R0_9CNID</name>
<dbReference type="OrthoDB" id="5990629at2759"/>
<reference evidence="2" key="1">
    <citation type="submission" date="2023-01" db="EMBL/GenBank/DDBJ databases">
        <title>Genome assembly of the deep-sea coral Lophelia pertusa.</title>
        <authorList>
            <person name="Herrera S."/>
            <person name="Cordes E."/>
        </authorList>
    </citation>
    <scope>NUCLEOTIDE SEQUENCE</scope>
    <source>
        <strain evidence="2">USNM1676648</strain>
        <tissue evidence="2">Polyp</tissue>
    </source>
</reference>
<organism evidence="2 3">
    <name type="scientific">Desmophyllum pertusum</name>
    <dbReference type="NCBI Taxonomy" id="174260"/>
    <lineage>
        <taxon>Eukaryota</taxon>
        <taxon>Metazoa</taxon>
        <taxon>Cnidaria</taxon>
        <taxon>Anthozoa</taxon>
        <taxon>Hexacorallia</taxon>
        <taxon>Scleractinia</taxon>
        <taxon>Caryophylliina</taxon>
        <taxon>Caryophylliidae</taxon>
        <taxon>Desmophyllum</taxon>
    </lineage>
</organism>
<evidence type="ECO:0000313" key="2">
    <source>
        <dbReference type="EMBL" id="KAJ7393377.1"/>
    </source>
</evidence>
<accession>A0A9X0A4R0</accession>
<feature type="region of interest" description="Disordered" evidence="1">
    <location>
        <begin position="1"/>
        <end position="24"/>
    </location>
</feature>
<dbReference type="Proteomes" id="UP001163046">
    <property type="component" value="Unassembled WGS sequence"/>
</dbReference>
<protein>
    <submittedName>
        <fullName evidence="2">Uncharacterized protein</fullName>
    </submittedName>
</protein>
<evidence type="ECO:0000313" key="3">
    <source>
        <dbReference type="Proteomes" id="UP001163046"/>
    </source>
</evidence>
<gene>
    <name evidence="2" type="ORF">OS493_006348</name>
</gene>
<sequence length="194" mass="22466">MAFTEDKTTKLQGNHEVECENSRGENENTVAFIDHKSDSKTPRTQHDRRAASNFRHLVNTYHITKKNGFTVDRQSRLDDQDDSDTECESIKRRVALKEAESSESCVLSESANQTRRSYLNESLNPLLDPRFTRLIEQLVPLRSETQSDRNKLSNVRRDNLSDQCDEICFKDICLNETCRLVFKIMNKGNVDHLK</sequence>
<dbReference type="EMBL" id="MU825398">
    <property type="protein sequence ID" value="KAJ7393377.1"/>
    <property type="molecule type" value="Genomic_DNA"/>
</dbReference>
<keyword evidence="3" id="KW-1185">Reference proteome</keyword>